<dbReference type="PANTHER" id="PTHR39430:SF1">
    <property type="entry name" value="PROTEASE"/>
    <property type="match status" value="1"/>
</dbReference>
<feature type="transmembrane region" description="Helical" evidence="1">
    <location>
        <begin position="177"/>
        <end position="192"/>
    </location>
</feature>
<sequence length="286" mass="31151">MTTPSLPKPLVPPTWWGLALRSIVAVGILFGANIAAGAIVYKVVPSDNLSHYQQLWAVSAIFIIVFLLVWAAVATWIKLVERRPFSITGMRFHRKWASGLAVGTLLSAAIVVATRALSTSLFPNAPREVIDGSQLGEATWLTFTVFILGRAFFLQGIPEELLFRGWLFQLLPQRPKVTLAFTTAVFTVIHLISNGGQQSTLDRFLYLMLPLGFGLLAGTLVMQTGNFWQAAGIHGGFHVGTVLSAFVMPSSMVAIDWVVIGTGYLVVAVGLLKFGKRRRQANVISS</sequence>
<feature type="transmembrane region" description="Helical" evidence="1">
    <location>
        <begin position="138"/>
        <end position="157"/>
    </location>
</feature>
<accession>A0A6B8W5C4</accession>
<feature type="transmembrane region" description="Helical" evidence="1">
    <location>
        <begin position="242"/>
        <end position="272"/>
    </location>
</feature>
<feature type="transmembrane region" description="Helical" evidence="1">
    <location>
        <begin position="97"/>
        <end position="117"/>
    </location>
</feature>
<feature type="domain" description="CAAX prenyl protease 2/Lysostaphin resistance protein A-like" evidence="2">
    <location>
        <begin position="144"/>
        <end position="237"/>
    </location>
</feature>
<evidence type="ECO:0000313" key="3">
    <source>
        <dbReference type="EMBL" id="QGU02538.1"/>
    </source>
</evidence>
<keyword evidence="1" id="KW-0472">Membrane</keyword>
<dbReference type="GO" id="GO:0080120">
    <property type="term" value="P:CAAX-box protein maturation"/>
    <property type="evidence" value="ECO:0007669"/>
    <property type="project" value="UniProtKB-ARBA"/>
</dbReference>
<reference evidence="4" key="1">
    <citation type="submission" date="2019-11" db="EMBL/GenBank/DDBJ databases">
        <title>Complete genome sequence of Corynebacterium kalinowskii 1959, a novel Corynebacterium species isolated from soil of a small paddock in Vilsendorf, Germany.</title>
        <authorList>
            <person name="Schaffert L."/>
            <person name="Ruwe M."/>
            <person name="Milse J."/>
            <person name="Hanuschka K."/>
            <person name="Ortseifen V."/>
            <person name="Droste J."/>
            <person name="Brandt D."/>
            <person name="Schlueter L."/>
            <person name="Kutter Y."/>
            <person name="Vinke S."/>
            <person name="Viehoefer P."/>
            <person name="Jacob L."/>
            <person name="Luebke N.-C."/>
            <person name="Schulte-Berndt E."/>
            <person name="Hain C."/>
            <person name="Linder M."/>
            <person name="Schmidt P."/>
            <person name="Wollenschlaeger L."/>
            <person name="Luttermann T."/>
            <person name="Thieme E."/>
            <person name="Hassa J."/>
            <person name="Haak M."/>
            <person name="Wittchen M."/>
            <person name="Mentz A."/>
            <person name="Persicke M."/>
            <person name="Busche T."/>
            <person name="Ruckert C."/>
        </authorList>
    </citation>
    <scope>NUCLEOTIDE SEQUENCE [LARGE SCALE GENOMIC DNA]</scope>
    <source>
        <strain evidence="4">1959</strain>
    </source>
</reference>
<feature type="transmembrane region" description="Helical" evidence="1">
    <location>
        <begin position="204"/>
        <end position="222"/>
    </location>
</feature>
<keyword evidence="3" id="KW-0645">Protease</keyword>
<dbReference type="PANTHER" id="PTHR39430">
    <property type="entry name" value="MEMBRANE-ASSOCIATED PROTEASE-RELATED"/>
    <property type="match status" value="1"/>
</dbReference>
<evidence type="ECO:0000313" key="4">
    <source>
        <dbReference type="Proteomes" id="UP000427071"/>
    </source>
</evidence>
<organism evidence="3 4">
    <name type="scientific">Corynebacterium kalinowskii</name>
    <dbReference type="NCBI Taxonomy" id="2675216"/>
    <lineage>
        <taxon>Bacteria</taxon>
        <taxon>Bacillati</taxon>
        <taxon>Actinomycetota</taxon>
        <taxon>Actinomycetes</taxon>
        <taxon>Mycobacteriales</taxon>
        <taxon>Corynebacteriaceae</taxon>
        <taxon>Corynebacterium</taxon>
    </lineage>
</organism>
<dbReference type="InterPro" id="IPR003675">
    <property type="entry name" value="Rce1/LyrA-like_dom"/>
</dbReference>
<keyword evidence="3" id="KW-0378">Hydrolase</keyword>
<dbReference type="KEGG" id="ckw:CKALI_08390"/>
<keyword evidence="4" id="KW-1185">Reference proteome</keyword>
<feature type="transmembrane region" description="Helical" evidence="1">
    <location>
        <begin position="55"/>
        <end position="77"/>
    </location>
</feature>
<feature type="transmembrane region" description="Helical" evidence="1">
    <location>
        <begin position="20"/>
        <end position="43"/>
    </location>
</feature>
<dbReference type="AlphaFoldDB" id="A0A6B8W5C4"/>
<name>A0A6B8W5C4_9CORY</name>
<protein>
    <submittedName>
        <fullName evidence="3">CAAX amino terminal protease self- immunity</fullName>
    </submittedName>
</protein>
<dbReference type="GO" id="GO:0006508">
    <property type="term" value="P:proteolysis"/>
    <property type="evidence" value="ECO:0007669"/>
    <property type="project" value="UniProtKB-KW"/>
</dbReference>
<keyword evidence="1" id="KW-0812">Transmembrane</keyword>
<evidence type="ECO:0000256" key="1">
    <source>
        <dbReference type="SAM" id="Phobius"/>
    </source>
</evidence>
<dbReference type="Proteomes" id="UP000427071">
    <property type="component" value="Chromosome"/>
</dbReference>
<evidence type="ECO:0000259" key="2">
    <source>
        <dbReference type="Pfam" id="PF02517"/>
    </source>
</evidence>
<keyword evidence="1" id="KW-1133">Transmembrane helix</keyword>
<proteinExistence type="predicted"/>
<dbReference type="GO" id="GO:0004175">
    <property type="term" value="F:endopeptidase activity"/>
    <property type="evidence" value="ECO:0007669"/>
    <property type="project" value="UniProtKB-ARBA"/>
</dbReference>
<gene>
    <name evidence="3" type="ORF">CKALI_08390</name>
</gene>
<dbReference type="RefSeq" id="WP_156192860.1">
    <property type="nucleotide sequence ID" value="NZ_CP046452.1"/>
</dbReference>
<dbReference type="EMBL" id="CP046452">
    <property type="protein sequence ID" value="QGU02538.1"/>
    <property type="molecule type" value="Genomic_DNA"/>
</dbReference>
<dbReference type="Pfam" id="PF02517">
    <property type="entry name" value="Rce1-like"/>
    <property type="match status" value="1"/>
</dbReference>